<evidence type="ECO:0000259" key="1">
    <source>
        <dbReference type="SMART" id="SM01008"/>
    </source>
</evidence>
<accession>A0AB39KVV3</accession>
<dbReference type="PANTHER" id="PTHR47495:SF3">
    <property type="entry name" value="BLR6219 PROTEIN"/>
    <property type="match status" value="1"/>
</dbReference>
<dbReference type="PROSITE" id="PS51318">
    <property type="entry name" value="TAT"/>
    <property type="match status" value="1"/>
</dbReference>
<protein>
    <submittedName>
        <fullName evidence="2">Xanthine dehydrogenase family protein molybdopterin-binding subunit</fullName>
    </submittedName>
</protein>
<dbReference type="SMART" id="SM01008">
    <property type="entry name" value="Ald_Xan_dh_C"/>
    <property type="match status" value="1"/>
</dbReference>
<dbReference type="InterPro" id="IPR006311">
    <property type="entry name" value="TAT_signal"/>
</dbReference>
<dbReference type="PANTHER" id="PTHR47495">
    <property type="entry name" value="ALDEHYDE DEHYDROGENASE"/>
    <property type="match status" value="1"/>
</dbReference>
<sequence>MADGNMPAPSRRAFLKAGLAVGGGLMLSFKLETSSLAAGAGTLNAYVTIGTDGMVTLAAKNPEVGQGVKTSLPQIIAEELDVAWSQVKVEMARTDPAAYGRQIAGGSMSTPTNWDTLRRVGAAGRQMLINAAAAEWGVPAAECSTQDGHVLHGKRKASYGALASKAAALPAPDLKTVALKDPKDFKVIGKALTGVDNPKIITGQPVFGIDTRLPGMLYATYAKAPVFGAQVKSADLAAAKAVKGVKNAFIVEGLPIKDNRMDGLLGGVAVVADSWWAARKGREALNIVWQDHPTSSQSTAAFDAEAARLLAGAPHKTLINDGDASAKIKGAAKTVKATYAYPFVAHAPLEPQNCTAWFKDGKMEIWAPTQLPQPGRQVVADMLGIDVSAVTVHMIRGGGGFGRRLMNDYMVEVARIAKEVAAPVQLIWTREDDIQHDFYRCAGFHEMEAGLDASGKLVAWREHFVTFGAGEAVSTGADLHLHQFPNKFLGDYKVERSIMQSGIPTGWLRAPGSNAFAFVHQGFVDELAQAAGRDPVEFRIEMLSRTPEVVVNPTQTFISKRMIDVLKVVAEKSGWANRARLPKGTGMGVAFYYSHLGYFAEVVQATVTDGAYKVDKVWVVGDVGAHIVNPSGAMNQVQGSVLDGLGQATQKITIEGGAVVESNFHDFPLLRAADAPPVEVHFLKTDYPPTGLGEPALPPVIPALCGAIFAATGKRVRSLPIDVELLKA</sequence>
<dbReference type="InterPro" id="IPR052516">
    <property type="entry name" value="N-heterocyclic_Hydroxylase"/>
</dbReference>
<dbReference type="InterPro" id="IPR037165">
    <property type="entry name" value="AldOxase/xan_DH_Mopterin-bd_sf"/>
</dbReference>
<dbReference type="InterPro" id="IPR046867">
    <property type="entry name" value="AldOxase/xan_DH_MoCoBD2"/>
</dbReference>
<feature type="domain" description="Aldehyde oxidase/xanthine dehydrogenase a/b hammerhead" evidence="1">
    <location>
        <begin position="202"/>
        <end position="293"/>
    </location>
</feature>
<dbReference type="AlphaFoldDB" id="A0AB39KVV3"/>
<dbReference type="PIRSF" id="PIRSF036389">
    <property type="entry name" value="IOR_B"/>
    <property type="match status" value="1"/>
</dbReference>
<dbReference type="SUPFAM" id="SSF56003">
    <property type="entry name" value="Molybdenum cofactor-binding domain"/>
    <property type="match status" value="2"/>
</dbReference>
<dbReference type="Gene3D" id="3.30.365.10">
    <property type="entry name" value="Aldehyde oxidase/xanthine dehydrogenase, molybdopterin binding domain"/>
    <property type="match status" value="4"/>
</dbReference>
<proteinExistence type="predicted"/>
<dbReference type="InterPro" id="IPR008274">
    <property type="entry name" value="AldOxase/xan_DH_MoCoBD1"/>
</dbReference>
<dbReference type="EMBL" id="CP158375">
    <property type="protein sequence ID" value="XDO97677.1"/>
    <property type="molecule type" value="Genomic_DNA"/>
</dbReference>
<dbReference type="RefSeq" id="WP_369061050.1">
    <property type="nucleotide sequence ID" value="NZ_CP158375.1"/>
</dbReference>
<dbReference type="GO" id="GO:0016491">
    <property type="term" value="F:oxidoreductase activity"/>
    <property type="evidence" value="ECO:0007669"/>
    <property type="project" value="InterPro"/>
</dbReference>
<dbReference type="Pfam" id="PF02738">
    <property type="entry name" value="MoCoBD_1"/>
    <property type="match status" value="1"/>
</dbReference>
<dbReference type="Gene3D" id="3.90.1170.50">
    <property type="entry name" value="Aldehyde oxidase/xanthine dehydrogenase, a/b hammerhead"/>
    <property type="match status" value="1"/>
</dbReference>
<name>A0AB39KVV3_9CAUL</name>
<evidence type="ECO:0000313" key="2">
    <source>
        <dbReference type="EMBL" id="XDO97677.1"/>
    </source>
</evidence>
<dbReference type="InterPro" id="IPR000674">
    <property type="entry name" value="Ald_Oxase/Xan_DH_a/b"/>
</dbReference>
<organism evidence="2">
    <name type="scientific">Caulobacter sp. 73W</name>
    <dbReference type="NCBI Taxonomy" id="3161137"/>
    <lineage>
        <taxon>Bacteria</taxon>
        <taxon>Pseudomonadati</taxon>
        <taxon>Pseudomonadota</taxon>
        <taxon>Alphaproteobacteria</taxon>
        <taxon>Caulobacterales</taxon>
        <taxon>Caulobacteraceae</taxon>
        <taxon>Caulobacter</taxon>
    </lineage>
</organism>
<dbReference type="InterPro" id="IPR012368">
    <property type="entry name" value="OxRdtase_Mopterin-bd_su_IorB"/>
</dbReference>
<dbReference type="Pfam" id="PF20256">
    <property type="entry name" value="MoCoBD_2"/>
    <property type="match status" value="2"/>
</dbReference>
<gene>
    <name evidence="2" type="ORF">ABOZ73_04455</name>
</gene>
<reference evidence="2" key="1">
    <citation type="submission" date="2024-06" db="EMBL/GenBank/DDBJ databases">
        <title>Caulobacter inopinatus, sp. nov.</title>
        <authorList>
            <person name="Donachie S.P."/>
        </authorList>
    </citation>
    <scope>NUCLEOTIDE SEQUENCE</scope>
    <source>
        <strain evidence="2">73W</strain>
    </source>
</reference>